<dbReference type="PANTHER" id="PTHR46455:SF5">
    <property type="entry name" value="SET AND MYND DOMAIN CONTAINING, ARTHROPOD-SPECIFIC, MEMBER 4, ISOFORM A"/>
    <property type="match status" value="1"/>
</dbReference>
<dbReference type="CDD" id="cd20071">
    <property type="entry name" value="SET_SMYD"/>
    <property type="match status" value="1"/>
</dbReference>
<dbReference type="InterPro" id="IPR053010">
    <property type="entry name" value="SET_SmydA-8"/>
</dbReference>
<dbReference type="EMBL" id="IACT01006749">
    <property type="protein sequence ID" value="LAC25873.1"/>
    <property type="molecule type" value="mRNA"/>
</dbReference>
<dbReference type="GO" id="GO:0008170">
    <property type="term" value="F:N-methyltransferase activity"/>
    <property type="evidence" value="ECO:0007669"/>
    <property type="project" value="UniProtKB-ARBA"/>
</dbReference>
<sequence length="549" mass="63067">MNFAEESPMDVENDLVSIDREEYIENNPVSDGELPYKVVRSDYSGRSLVATKGLLAGYQVIQELPLLIGPTALSVPICLSCHAPVSTLYRCPVCQWPMCSETCSDDPLHISECQILSHDKKMIGVPTNEDPTPRYDLILILRCLLLKHSDPKQWKKLLSLNSHWKQRKKDAEPHHMAAVQYFSKVCPTGHDEDTLHKIRGIVITNCINSRTSSGVSLRGIYPTISLLNHSCRPSVALRSDEHGQLFVHTTVEVEEDDQLVFSYVPPGEPYWKRQRDLHDVYYFKCSCERCADRTEINTHFSSLKCPKCKKGFMDPMLNKKKTYRCSSCNYSIHQVKLMHLSIALQALYNNEDKIVDVASAINLLKEIHVRGHGKHYTWLACAAIILKALGKTITMDAHRLRKQLWMRVIDMHSILEPGMTRRRGVSLLQLSSVSAVLAIQDYNIGRTSKVRLLEEVQQCQQQLIEARQILMLEPPASTEQRWLRMEEKERRRLEEIMEQVEDLQATRLIVEQDEKQKQEDRVKELEDVTKQESDSESESESEEERGKDD</sequence>
<evidence type="ECO:0000313" key="3">
    <source>
        <dbReference type="EMBL" id="LAC25873.1"/>
    </source>
</evidence>
<protein>
    <submittedName>
        <fullName evidence="3">Protein msta-like</fullName>
    </submittedName>
</protein>
<name>A0A6A7G7A2_9CRUS</name>
<evidence type="ECO:0000256" key="1">
    <source>
        <dbReference type="SAM" id="MobiDB-lite"/>
    </source>
</evidence>
<proteinExistence type="evidence at transcript level"/>
<dbReference type="InterPro" id="IPR046341">
    <property type="entry name" value="SET_dom_sf"/>
</dbReference>
<feature type="region of interest" description="Disordered" evidence="1">
    <location>
        <begin position="511"/>
        <end position="549"/>
    </location>
</feature>
<feature type="domain" description="SET" evidence="2">
    <location>
        <begin position="111"/>
        <end position="264"/>
    </location>
</feature>
<dbReference type="Pfam" id="PF00856">
    <property type="entry name" value="SET"/>
    <property type="match status" value="1"/>
</dbReference>
<dbReference type="Gene3D" id="1.10.220.160">
    <property type="match status" value="1"/>
</dbReference>
<dbReference type="GO" id="GO:0008276">
    <property type="term" value="F:protein methyltransferase activity"/>
    <property type="evidence" value="ECO:0007669"/>
    <property type="project" value="UniProtKB-ARBA"/>
</dbReference>
<dbReference type="Gene3D" id="6.10.140.2220">
    <property type="match status" value="1"/>
</dbReference>
<dbReference type="InterPro" id="IPR001214">
    <property type="entry name" value="SET_dom"/>
</dbReference>
<dbReference type="SUPFAM" id="SSF82199">
    <property type="entry name" value="SET domain"/>
    <property type="match status" value="1"/>
</dbReference>
<dbReference type="PANTHER" id="PTHR46455">
    <property type="entry name" value="SET AND MYND DOMAIN CONTAINING, ARTHROPOD-SPECIFIC, MEMBER 4, ISOFORM A"/>
    <property type="match status" value="1"/>
</dbReference>
<dbReference type="PROSITE" id="PS50280">
    <property type="entry name" value="SET"/>
    <property type="match status" value="1"/>
</dbReference>
<feature type="compositionally biased region" description="Basic and acidic residues" evidence="1">
    <location>
        <begin position="511"/>
        <end position="533"/>
    </location>
</feature>
<dbReference type="AlphaFoldDB" id="A0A6A7G7A2"/>
<reference evidence="3" key="1">
    <citation type="submission" date="2017-11" db="EMBL/GenBank/DDBJ databases">
        <title>The sensing device of the deep-sea amphipod.</title>
        <authorList>
            <person name="Kobayashi H."/>
            <person name="Nagahama T."/>
            <person name="Arai W."/>
            <person name="Sasagawa Y."/>
            <person name="Umeda M."/>
            <person name="Hayashi T."/>
            <person name="Nikaido I."/>
            <person name="Watanabe H."/>
            <person name="Oguri K."/>
            <person name="Kitazato H."/>
            <person name="Fujioka K."/>
            <person name="Kido Y."/>
            <person name="Takami H."/>
        </authorList>
    </citation>
    <scope>NUCLEOTIDE SEQUENCE</scope>
    <source>
        <tissue evidence="3">Whole body</tissue>
    </source>
</reference>
<dbReference type="Gene3D" id="2.170.270.10">
    <property type="entry name" value="SET domain"/>
    <property type="match status" value="1"/>
</dbReference>
<accession>A0A6A7G7A2</accession>
<feature type="compositionally biased region" description="Acidic residues" evidence="1">
    <location>
        <begin position="534"/>
        <end position="543"/>
    </location>
</feature>
<organism evidence="3">
    <name type="scientific">Hirondellea gigas</name>
    <dbReference type="NCBI Taxonomy" id="1518452"/>
    <lineage>
        <taxon>Eukaryota</taxon>
        <taxon>Metazoa</taxon>
        <taxon>Ecdysozoa</taxon>
        <taxon>Arthropoda</taxon>
        <taxon>Crustacea</taxon>
        <taxon>Multicrustacea</taxon>
        <taxon>Malacostraca</taxon>
        <taxon>Eumalacostraca</taxon>
        <taxon>Peracarida</taxon>
        <taxon>Amphipoda</taxon>
        <taxon>Amphilochidea</taxon>
        <taxon>Lysianassida</taxon>
        <taxon>Lysianassidira</taxon>
        <taxon>Lysianassoidea</taxon>
        <taxon>Lysianassidae</taxon>
        <taxon>Hirondellea</taxon>
    </lineage>
</organism>
<evidence type="ECO:0000259" key="2">
    <source>
        <dbReference type="PROSITE" id="PS50280"/>
    </source>
</evidence>
<dbReference type="GO" id="GO:0008757">
    <property type="term" value="F:S-adenosylmethionine-dependent methyltransferase activity"/>
    <property type="evidence" value="ECO:0007669"/>
    <property type="project" value="UniProtKB-ARBA"/>
</dbReference>